<accession>A0ACB6Z4P7</accession>
<keyword evidence="2" id="KW-1185">Reference proteome</keyword>
<sequence>MERRGASQSSSELLASDPSTHRNRGIHFSASARPLWPQVFTSKNRVIARCLCGLRVVFRILDKSSLRYSDLVSIFCEKQFRERVSSLQHEDVAQLVDYLDSIIHTLEPASSASQMYLRRLAWACSTQKILPKSCTISDTLLNTGGRPCASGILADMYEGSLDGFKVCVEKVRMYSDGGDPENVTRMFFKEAVMRKHFMHRNVVPFLGAILNPPQIVSVWMPGGCLAEYVTTHPEKSRLDLLYDVAQGLDYLHSHDVVHGDLKGQNILVDATGHARITGLGLITATLDLESTTPFAEGPVARFTAPEILGGDTTASKEADVFSFAMIMIEVFTGAAPFVHSPPVTVAVRILAGKRPERPAHSSLTDELWDLNRRCWDQQPLSRPRISEVVGYLRTVLAIQEGHADESGISVKYDTISSSSRQKEQLHRLPREPTYSTATRWLLALWKPRKSSDEYQDALDQLPGIESDTPGDSLHNMKSGEREKLLGKRNVPSGSRGLLRRATFWLSDHGACATQNWHGRPDASAEKHGAAQKLNNTPPTSNRTEPRSCMSLKPFIFQLSRFSPCRSNKYMEQ</sequence>
<name>A0ACB6Z4P7_THEGA</name>
<protein>
    <submittedName>
        <fullName evidence="1">Kinase-like protein</fullName>
    </submittedName>
</protein>
<evidence type="ECO:0000313" key="1">
    <source>
        <dbReference type="EMBL" id="KAF9644343.1"/>
    </source>
</evidence>
<dbReference type="EMBL" id="MU118145">
    <property type="protein sequence ID" value="KAF9644343.1"/>
    <property type="molecule type" value="Genomic_DNA"/>
</dbReference>
<organism evidence="1 2">
    <name type="scientific">Thelephora ganbajun</name>
    <name type="common">Ganba fungus</name>
    <dbReference type="NCBI Taxonomy" id="370292"/>
    <lineage>
        <taxon>Eukaryota</taxon>
        <taxon>Fungi</taxon>
        <taxon>Dikarya</taxon>
        <taxon>Basidiomycota</taxon>
        <taxon>Agaricomycotina</taxon>
        <taxon>Agaricomycetes</taxon>
        <taxon>Thelephorales</taxon>
        <taxon>Thelephoraceae</taxon>
        <taxon>Thelephora</taxon>
    </lineage>
</organism>
<proteinExistence type="predicted"/>
<dbReference type="Proteomes" id="UP000886501">
    <property type="component" value="Unassembled WGS sequence"/>
</dbReference>
<comment type="caution">
    <text evidence="1">The sequence shown here is derived from an EMBL/GenBank/DDBJ whole genome shotgun (WGS) entry which is preliminary data.</text>
</comment>
<gene>
    <name evidence="1" type="ORF">BDM02DRAFT_3122027</name>
</gene>
<evidence type="ECO:0000313" key="2">
    <source>
        <dbReference type="Proteomes" id="UP000886501"/>
    </source>
</evidence>
<reference evidence="1" key="1">
    <citation type="submission" date="2019-10" db="EMBL/GenBank/DDBJ databases">
        <authorList>
            <consortium name="DOE Joint Genome Institute"/>
            <person name="Kuo A."/>
            <person name="Miyauchi S."/>
            <person name="Kiss E."/>
            <person name="Drula E."/>
            <person name="Kohler A."/>
            <person name="Sanchez-Garcia M."/>
            <person name="Andreopoulos B."/>
            <person name="Barry K.W."/>
            <person name="Bonito G."/>
            <person name="Buee M."/>
            <person name="Carver A."/>
            <person name="Chen C."/>
            <person name="Cichocki N."/>
            <person name="Clum A."/>
            <person name="Culley D."/>
            <person name="Crous P.W."/>
            <person name="Fauchery L."/>
            <person name="Girlanda M."/>
            <person name="Hayes R."/>
            <person name="Keri Z."/>
            <person name="Labutti K."/>
            <person name="Lipzen A."/>
            <person name="Lombard V."/>
            <person name="Magnuson J."/>
            <person name="Maillard F."/>
            <person name="Morin E."/>
            <person name="Murat C."/>
            <person name="Nolan M."/>
            <person name="Ohm R."/>
            <person name="Pangilinan J."/>
            <person name="Pereira M."/>
            <person name="Perotto S."/>
            <person name="Peter M."/>
            <person name="Riley R."/>
            <person name="Sitrit Y."/>
            <person name="Stielow B."/>
            <person name="Szollosi G."/>
            <person name="Zifcakova L."/>
            <person name="Stursova M."/>
            <person name="Spatafora J.W."/>
            <person name="Tedersoo L."/>
            <person name="Vaario L.-M."/>
            <person name="Yamada A."/>
            <person name="Yan M."/>
            <person name="Wang P."/>
            <person name="Xu J."/>
            <person name="Bruns T."/>
            <person name="Baldrian P."/>
            <person name="Vilgalys R."/>
            <person name="Henrissat B."/>
            <person name="Grigoriev I.V."/>
            <person name="Hibbett D."/>
            <person name="Nagy L.G."/>
            <person name="Martin F.M."/>
        </authorList>
    </citation>
    <scope>NUCLEOTIDE SEQUENCE</scope>
    <source>
        <strain evidence="1">P2</strain>
    </source>
</reference>
<reference evidence="1" key="2">
    <citation type="journal article" date="2020" name="Nat. Commun.">
        <title>Large-scale genome sequencing of mycorrhizal fungi provides insights into the early evolution of symbiotic traits.</title>
        <authorList>
            <person name="Miyauchi S."/>
            <person name="Kiss E."/>
            <person name="Kuo A."/>
            <person name="Drula E."/>
            <person name="Kohler A."/>
            <person name="Sanchez-Garcia M."/>
            <person name="Morin E."/>
            <person name="Andreopoulos B."/>
            <person name="Barry K.W."/>
            <person name="Bonito G."/>
            <person name="Buee M."/>
            <person name="Carver A."/>
            <person name="Chen C."/>
            <person name="Cichocki N."/>
            <person name="Clum A."/>
            <person name="Culley D."/>
            <person name="Crous P.W."/>
            <person name="Fauchery L."/>
            <person name="Girlanda M."/>
            <person name="Hayes R.D."/>
            <person name="Keri Z."/>
            <person name="LaButti K."/>
            <person name="Lipzen A."/>
            <person name="Lombard V."/>
            <person name="Magnuson J."/>
            <person name="Maillard F."/>
            <person name="Murat C."/>
            <person name="Nolan M."/>
            <person name="Ohm R.A."/>
            <person name="Pangilinan J."/>
            <person name="Pereira M.F."/>
            <person name="Perotto S."/>
            <person name="Peter M."/>
            <person name="Pfister S."/>
            <person name="Riley R."/>
            <person name="Sitrit Y."/>
            <person name="Stielow J.B."/>
            <person name="Szollosi G."/>
            <person name="Zifcakova L."/>
            <person name="Stursova M."/>
            <person name="Spatafora J.W."/>
            <person name="Tedersoo L."/>
            <person name="Vaario L.M."/>
            <person name="Yamada A."/>
            <person name="Yan M."/>
            <person name="Wang P."/>
            <person name="Xu J."/>
            <person name="Bruns T."/>
            <person name="Baldrian P."/>
            <person name="Vilgalys R."/>
            <person name="Dunand C."/>
            <person name="Henrissat B."/>
            <person name="Grigoriev I.V."/>
            <person name="Hibbett D."/>
            <person name="Nagy L.G."/>
            <person name="Martin F.M."/>
        </authorList>
    </citation>
    <scope>NUCLEOTIDE SEQUENCE</scope>
    <source>
        <strain evidence="1">P2</strain>
    </source>
</reference>